<dbReference type="Proteomes" id="UP000053593">
    <property type="component" value="Unassembled WGS sequence"/>
</dbReference>
<sequence length="148" mass="16264">MSTTALGTLSTDFTVTILRARSSLDLTGALIALLSHLPNLHSRTWRMSGDSQHVYPHPTPARSKKHPNIFPIPRLPHSIRSPEPTVSTKTLNPFDHPFPSNVDPDKPLTTFNSFNDAFSSIDHIRSTGDSFTLDSDYGIAREKASSLG</sequence>
<accession>A0A0D0ALL3</accession>
<feature type="region of interest" description="Disordered" evidence="1">
    <location>
        <begin position="51"/>
        <end position="103"/>
    </location>
</feature>
<dbReference type="EMBL" id="KN834874">
    <property type="protein sequence ID" value="KIK51075.1"/>
    <property type="molecule type" value="Genomic_DNA"/>
</dbReference>
<reference evidence="2 3" key="1">
    <citation type="submission" date="2014-04" db="EMBL/GenBank/DDBJ databases">
        <title>Evolutionary Origins and Diversification of the Mycorrhizal Mutualists.</title>
        <authorList>
            <consortium name="DOE Joint Genome Institute"/>
            <consortium name="Mycorrhizal Genomics Consortium"/>
            <person name="Kohler A."/>
            <person name="Kuo A."/>
            <person name="Nagy L.G."/>
            <person name="Floudas D."/>
            <person name="Copeland A."/>
            <person name="Barry K.W."/>
            <person name="Cichocki N."/>
            <person name="Veneault-Fourrey C."/>
            <person name="LaButti K."/>
            <person name="Lindquist E.A."/>
            <person name="Lipzen A."/>
            <person name="Lundell T."/>
            <person name="Morin E."/>
            <person name="Murat C."/>
            <person name="Riley R."/>
            <person name="Ohm R."/>
            <person name="Sun H."/>
            <person name="Tunlid A."/>
            <person name="Henrissat B."/>
            <person name="Grigoriev I.V."/>
            <person name="Hibbett D.S."/>
            <person name="Martin F."/>
        </authorList>
    </citation>
    <scope>NUCLEOTIDE SEQUENCE [LARGE SCALE GENOMIC DNA]</scope>
    <source>
        <strain evidence="2 3">FD-317 M1</strain>
    </source>
</reference>
<name>A0A0D0ALL3_9AGAR</name>
<evidence type="ECO:0000313" key="2">
    <source>
        <dbReference type="EMBL" id="KIK51075.1"/>
    </source>
</evidence>
<protein>
    <submittedName>
        <fullName evidence="2">Uncharacterized protein</fullName>
    </submittedName>
</protein>
<gene>
    <name evidence="2" type="ORF">GYMLUDRAFT_78352</name>
</gene>
<dbReference type="AlphaFoldDB" id="A0A0D0ALL3"/>
<evidence type="ECO:0000313" key="3">
    <source>
        <dbReference type="Proteomes" id="UP000053593"/>
    </source>
</evidence>
<dbReference type="HOGENOM" id="CLU_1970818_0_0_1"/>
<proteinExistence type="predicted"/>
<evidence type="ECO:0000256" key="1">
    <source>
        <dbReference type="SAM" id="MobiDB-lite"/>
    </source>
</evidence>
<keyword evidence="3" id="KW-1185">Reference proteome</keyword>
<organism evidence="2 3">
    <name type="scientific">Collybiopsis luxurians FD-317 M1</name>
    <dbReference type="NCBI Taxonomy" id="944289"/>
    <lineage>
        <taxon>Eukaryota</taxon>
        <taxon>Fungi</taxon>
        <taxon>Dikarya</taxon>
        <taxon>Basidiomycota</taxon>
        <taxon>Agaricomycotina</taxon>
        <taxon>Agaricomycetes</taxon>
        <taxon>Agaricomycetidae</taxon>
        <taxon>Agaricales</taxon>
        <taxon>Marasmiineae</taxon>
        <taxon>Omphalotaceae</taxon>
        <taxon>Collybiopsis</taxon>
        <taxon>Collybiopsis luxurians</taxon>
    </lineage>
</organism>